<proteinExistence type="predicted"/>
<evidence type="ECO:0000313" key="3">
    <source>
        <dbReference type="Proteomes" id="UP000431913"/>
    </source>
</evidence>
<dbReference type="GO" id="GO:0005524">
    <property type="term" value="F:ATP binding"/>
    <property type="evidence" value="ECO:0007669"/>
    <property type="project" value="InterPro"/>
</dbReference>
<dbReference type="InterPro" id="IPR027417">
    <property type="entry name" value="P-loop_NTPase"/>
</dbReference>
<comment type="caution">
    <text evidence="2">The sequence shown here is derived from an EMBL/GenBank/DDBJ whole genome shotgun (WGS) entry which is preliminary data.</text>
</comment>
<protein>
    <recommendedName>
        <fullName evidence="1">IstB-like ATP-binding domain-containing protein</fullName>
    </recommendedName>
</protein>
<dbReference type="Proteomes" id="UP000431913">
    <property type="component" value="Unassembled WGS sequence"/>
</dbReference>
<dbReference type="Gene3D" id="3.40.50.300">
    <property type="entry name" value="P-loop containing nucleotide triphosphate hydrolases"/>
    <property type="match status" value="1"/>
</dbReference>
<dbReference type="EMBL" id="VUNJ01000002">
    <property type="protein sequence ID" value="MST90834.1"/>
    <property type="molecule type" value="Genomic_DNA"/>
</dbReference>
<evidence type="ECO:0000313" key="2">
    <source>
        <dbReference type="EMBL" id="MST90834.1"/>
    </source>
</evidence>
<reference evidence="2 3" key="1">
    <citation type="submission" date="2019-08" db="EMBL/GenBank/DDBJ databases">
        <title>In-depth cultivation of the pig gut microbiome towards novel bacterial diversity and tailored functional studies.</title>
        <authorList>
            <person name="Wylensek D."/>
            <person name="Hitch T.C.A."/>
            <person name="Clavel T."/>
        </authorList>
    </citation>
    <scope>NUCLEOTIDE SEQUENCE [LARGE SCALE GENOMIC DNA]</scope>
    <source>
        <strain evidence="2 3">WCA3-601-WT-6J</strain>
    </source>
</reference>
<accession>A0A6I2U3Q5</accession>
<organism evidence="2 3">
    <name type="scientific">Ruthenibacterium lactatiformans</name>
    <dbReference type="NCBI Taxonomy" id="1550024"/>
    <lineage>
        <taxon>Bacteria</taxon>
        <taxon>Bacillati</taxon>
        <taxon>Bacillota</taxon>
        <taxon>Clostridia</taxon>
        <taxon>Eubacteriales</taxon>
        <taxon>Oscillospiraceae</taxon>
        <taxon>Ruthenibacterium</taxon>
    </lineage>
</organism>
<name>A0A6I2U3Q5_9FIRM</name>
<dbReference type="Pfam" id="PF01695">
    <property type="entry name" value="IstB_IS21"/>
    <property type="match status" value="1"/>
</dbReference>
<dbReference type="InterPro" id="IPR002611">
    <property type="entry name" value="IstB_ATP-bd"/>
</dbReference>
<evidence type="ECO:0000259" key="1">
    <source>
        <dbReference type="Pfam" id="PF01695"/>
    </source>
</evidence>
<feature type="domain" description="IstB-like ATP-binding" evidence="1">
    <location>
        <begin position="34"/>
        <end position="125"/>
    </location>
</feature>
<gene>
    <name evidence="2" type="ORF">FYJ76_02605</name>
</gene>
<sequence length="132" mass="15725">MCKHRRKRHTNKQKIDGRYRQNILIQHHAYCRRTQQQQDYSKYQKRLKRICGAALLILDDFLLHTITDEREVKILFEILEKRCEINLSTIICSQREPASWSSMILNDEVSANAILKRATKHYTVVIKPKMTT</sequence>
<dbReference type="AlphaFoldDB" id="A0A6I2U3Q5"/>